<dbReference type="GO" id="GO:0016717">
    <property type="term" value="F:oxidoreductase activity, acting on paired donors, with oxidation of a pair of donors resulting in the reduction of molecular oxygen to two molecules of water"/>
    <property type="evidence" value="ECO:0007669"/>
    <property type="project" value="InterPro"/>
</dbReference>
<protein>
    <submittedName>
        <fullName evidence="14">Acyl-CoA desaturase</fullName>
    </submittedName>
</protein>
<reference evidence="14 15" key="1">
    <citation type="submission" date="2018-08" db="EMBL/GenBank/DDBJ databases">
        <title>Wenzhouxiangella salilacus sp. nov., a novel bacterium isolated from a saline lake in Xinjiang Province, China.</title>
        <authorList>
            <person name="Han S."/>
        </authorList>
    </citation>
    <scope>NUCLEOTIDE SEQUENCE [LARGE SCALE GENOMIC DNA]</scope>
    <source>
        <strain evidence="14 15">XDB06</strain>
    </source>
</reference>
<dbReference type="Pfam" id="PF00487">
    <property type="entry name" value="FA_desaturase"/>
    <property type="match status" value="1"/>
</dbReference>
<evidence type="ECO:0000259" key="13">
    <source>
        <dbReference type="Pfam" id="PF00487"/>
    </source>
</evidence>
<dbReference type="OrthoDB" id="9768289at2"/>
<dbReference type="CDD" id="cd03505">
    <property type="entry name" value="Delta9-FADS-like"/>
    <property type="match status" value="1"/>
</dbReference>
<keyword evidence="6 12" id="KW-1133">Transmembrane helix</keyword>
<evidence type="ECO:0000256" key="12">
    <source>
        <dbReference type="SAM" id="Phobius"/>
    </source>
</evidence>
<evidence type="ECO:0000256" key="1">
    <source>
        <dbReference type="ARBA" id="ARBA00004141"/>
    </source>
</evidence>
<keyword evidence="7" id="KW-0560">Oxidoreductase</keyword>
<dbReference type="Proteomes" id="UP000260351">
    <property type="component" value="Unassembled WGS sequence"/>
</dbReference>
<dbReference type="EMBL" id="QUZK01000034">
    <property type="protein sequence ID" value="RFF30541.1"/>
    <property type="molecule type" value="Genomic_DNA"/>
</dbReference>
<keyword evidence="11" id="KW-0275">Fatty acid biosynthesis</keyword>
<proteinExistence type="inferred from homology"/>
<evidence type="ECO:0000256" key="7">
    <source>
        <dbReference type="ARBA" id="ARBA00023002"/>
    </source>
</evidence>
<keyword evidence="8" id="KW-0408">Iron</keyword>
<evidence type="ECO:0000256" key="6">
    <source>
        <dbReference type="ARBA" id="ARBA00022989"/>
    </source>
</evidence>
<keyword evidence="15" id="KW-1185">Reference proteome</keyword>
<dbReference type="PRINTS" id="PR00075">
    <property type="entry name" value="FACDDSATRASE"/>
</dbReference>
<organism evidence="14 15">
    <name type="scientific">Wenzhouxiangella sediminis</name>
    <dbReference type="NCBI Taxonomy" id="1792836"/>
    <lineage>
        <taxon>Bacteria</taxon>
        <taxon>Pseudomonadati</taxon>
        <taxon>Pseudomonadota</taxon>
        <taxon>Gammaproteobacteria</taxon>
        <taxon>Chromatiales</taxon>
        <taxon>Wenzhouxiangellaceae</taxon>
        <taxon>Wenzhouxiangella</taxon>
    </lineage>
</organism>
<name>A0A3E1K8V0_9GAMM</name>
<keyword evidence="4 12" id="KW-0812">Transmembrane</keyword>
<dbReference type="InterPro" id="IPR015876">
    <property type="entry name" value="Acyl-CoA_DS"/>
</dbReference>
<feature type="domain" description="Fatty acid desaturase" evidence="13">
    <location>
        <begin position="40"/>
        <end position="261"/>
    </location>
</feature>
<dbReference type="RefSeq" id="WP_116650483.1">
    <property type="nucleotide sequence ID" value="NZ_QUZK01000034.1"/>
</dbReference>
<evidence type="ECO:0000256" key="10">
    <source>
        <dbReference type="ARBA" id="ARBA00023136"/>
    </source>
</evidence>
<dbReference type="InterPro" id="IPR005804">
    <property type="entry name" value="FA_desaturase_dom"/>
</dbReference>
<evidence type="ECO:0000313" key="15">
    <source>
        <dbReference type="Proteomes" id="UP000260351"/>
    </source>
</evidence>
<dbReference type="PANTHER" id="PTHR11351:SF31">
    <property type="entry name" value="DESATURASE 1, ISOFORM A-RELATED"/>
    <property type="match status" value="1"/>
</dbReference>
<dbReference type="GO" id="GO:0006633">
    <property type="term" value="P:fatty acid biosynthetic process"/>
    <property type="evidence" value="ECO:0007669"/>
    <property type="project" value="UniProtKB-KW"/>
</dbReference>
<dbReference type="PANTHER" id="PTHR11351">
    <property type="entry name" value="ACYL-COA DESATURASE"/>
    <property type="match status" value="1"/>
</dbReference>
<comment type="caution">
    <text evidence="14">The sequence shown here is derived from an EMBL/GenBank/DDBJ whole genome shotgun (WGS) entry which is preliminary data.</text>
</comment>
<evidence type="ECO:0000256" key="11">
    <source>
        <dbReference type="ARBA" id="ARBA00023160"/>
    </source>
</evidence>
<feature type="transmembrane region" description="Helical" evidence="12">
    <location>
        <begin position="12"/>
        <end position="33"/>
    </location>
</feature>
<dbReference type="AlphaFoldDB" id="A0A3E1K8V0"/>
<evidence type="ECO:0000313" key="14">
    <source>
        <dbReference type="EMBL" id="RFF30541.1"/>
    </source>
</evidence>
<dbReference type="GO" id="GO:0016020">
    <property type="term" value="C:membrane"/>
    <property type="evidence" value="ECO:0007669"/>
    <property type="project" value="UniProtKB-SubCell"/>
</dbReference>
<evidence type="ECO:0000256" key="9">
    <source>
        <dbReference type="ARBA" id="ARBA00023098"/>
    </source>
</evidence>
<feature type="transmembrane region" description="Helical" evidence="12">
    <location>
        <begin position="169"/>
        <end position="192"/>
    </location>
</feature>
<evidence type="ECO:0000256" key="2">
    <source>
        <dbReference type="ARBA" id="ARBA00008749"/>
    </source>
</evidence>
<keyword evidence="10 12" id="KW-0472">Membrane</keyword>
<evidence type="ECO:0000256" key="5">
    <source>
        <dbReference type="ARBA" id="ARBA00022832"/>
    </source>
</evidence>
<comment type="subcellular location">
    <subcellularLocation>
        <location evidence="1">Membrane</location>
        <topology evidence="1">Multi-pass membrane protein</topology>
    </subcellularLocation>
</comment>
<gene>
    <name evidence="14" type="ORF">DZC52_07355</name>
</gene>
<evidence type="ECO:0000256" key="4">
    <source>
        <dbReference type="ARBA" id="ARBA00022692"/>
    </source>
</evidence>
<evidence type="ECO:0000256" key="3">
    <source>
        <dbReference type="ARBA" id="ARBA00022516"/>
    </source>
</evidence>
<evidence type="ECO:0000256" key="8">
    <source>
        <dbReference type="ARBA" id="ARBA00023004"/>
    </source>
</evidence>
<keyword evidence="3" id="KW-0444">Lipid biosynthesis</keyword>
<sequence length="375" mass="43869">MTQEKPRLVYENLTFFIAIAVLGFVAAPAWFFMYGFSGWTWAFAGIFWVLSGLSITAGYHRLWSHRTYKAAWPLRLFFAVFGAQSLQNSVLVWCARHRVHHRYVDDVERDPHSIKSGFWHAHMGWMLRRYPTSEIDFDQVRDLERDPIVAWQHRHYWPLTWGMNLGLPLLLGWLVGDIVGMVLLAGAFRLAFSQQCTFFINSLAHTLGKRTHNLENTARDSGVVALLTWGEGYHNFHHAFQADYRNGISWWQFDPGKWLIAAASWMGLAYELRRTPRFKIRRARLQVQFRELQERLAGSPDAMTWSETLEREYQQFKDTVAQWQAVQAERVAAGKAAIRDKWRRTELSTRYRELEYRLKMQARRLATLRQAAAAA</sequence>
<keyword evidence="9" id="KW-0443">Lipid metabolism</keyword>
<keyword evidence="5" id="KW-0276">Fatty acid metabolism</keyword>
<comment type="similarity">
    <text evidence="2">Belongs to the fatty acid desaturase type 2 family.</text>
</comment>
<feature type="transmembrane region" description="Helical" evidence="12">
    <location>
        <begin position="39"/>
        <end position="59"/>
    </location>
</feature>
<accession>A0A3E1K8V0</accession>